<protein>
    <submittedName>
        <fullName evidence="2">Uncharacterized protein</fullName>
    </submittedName>
</protein>
<reference evidence="2 3" key="1">
    <citation type="submission" date="2019-01" db="EMBL/GenBank/DDBJ databases">
        <authorList>
            <person name="Chen W.-M."/>
        </authorList>
    </citation>
    <scope>NUCLEOTIDE SEQUENCE [LARGE SCALE GENOMIC DNA]</scope>
    <source>
        <strain evidence="2 3">FSY-9</strain>
    </source>
</reference>
<proteinExistence type="predicted"/>
<comment type="caution">
    <text evidence="2">The sequence shown here is derived from an EMBL/GenBank/DDBJ whole genome shotgun (WGS) entry which is preliminary data.</text>
</comment>
<accession>A0A437NDQ1</accession>
<evidence type="ECO:0000256" key="1">
    <source>
        <dbReference type="SAM" id="Phobius"/>
    </source>
</evidence>
<name>A0A437NDQ1_9SPHN</name>
<sequence>MQNHNCTLYGAASATETYAKQRRPTARRNNNRSNDMTRNLVAFAAALGVSGLFFAATLA</sequence>
<keyword evidence="3" id="KW-1185">Reference proteome</keyword>
<keyword evidence="1" id="KW-0812">Transmembrane</keyword>
<dbReference type="EMBL" id="SACO01000001">
    <property type="protein sequence ID" value="RVU07932.1"/>
    <property type="molecule type" value="Genomic_DNA"/>
</dbReference>
<dbReference type="AlphaFoldDB" id="A0A437NDQ1"/>
<feature type="transmembrane region" description="Helical" evidence="1">
    <location>
        <begin position="40"/>
        <end position="58"/>
    </location>
</feature>
<organism evidence="2 3">
    <name type="scientific">Novosphingobium umbonatum</name>
    <dbReference type="NCBI Taxonomy" id="1908524"/>
    <lineage>
        <taxon>Bacteria</taxon>
        <taxon>Pseudomonadati</taxon>
        <taxon>Pseudomonadota</taxon>
        <taxon>Alphaproteobacteria</taxon>
        <taxon>Sphingomonadales</taxon>
        <taxon>Sphingomonadaceae</taxon>
        <taxon>Novosphingobium</taxon>
    </lineage>
</organism>
<evidence type="ECO:0000313" key="2">
    <source>
        <dbReference type="EMBL" id="RVU07932.1"/>
    </source>
</evidence>
<evidence type="ECO:0000313" key="3">
    <source>
        <dbReference type="Proteomes" id="UP000282837"/>
    </source>
</evidence>
<keyword evidence="1" id="KW-1133">Transmembrane helix</keyword>
<keyword evidence="1" id="KW-0472">Membrane</keyword>
<dbReference type="Proteomes" id="UP000282837">
    <property type="component" value="Unassembled WGS sequence"/>
</dbReference>
<gene>
    <name evidence="2" type="ORF">EOE18_02345</name>
</gene>